<dbReference type="AlphaFoldDB" id="A0A4P9YTE7"/>
<proteinExistence type="predicted"/>
<dbReference type="EMBL" id="KZ991224">
    <property type="protein sequence ID" value="RKP23196.1"/>
    <property type="molecule type" value="Genomic_DNA"/>
</dbReference>
<evidence type="ECO:0000313" key="3">
    <source>
        <dbReference type="Proteomes" id="UP000278143"/>
    </source>
</evidence>
<evidence type="ECO:0000313" key="2">
    <source>
        <dbReference type="EMBL" id="RKP23196.1"/>
    </source>
</evidence>
<keyword evidence="1" id="KW-0732">Signal</keyword>
<feature type="signal peptide" evidence="1">
    <location>
        <begin position="1"/>
        <end position="25"/>
    </location>
</feature>
<name>A0A4P9YTE7_9FUNG</name>
<dbReference type="Proteomes" id="UP000278143">
    <property type="component" value="Unassembled WGS sequence"/>
</dbReference>
<reference evidence="3" key="1">
    <citation type="journal article" date="2018" name="Nat. Microbiol.">
        <title>Leveraging single-cell genomics to expand the fungal tree of life.</title>
        <authorList>
            <person name="Ahrendt S.R."/>
            <person name="Quandt C.A."/>
            <person name="Ciobanu D."/>
            <person name="Clum A."/>
            <person name="Salamov A."/>
            <person name="Andreopoulos B."/>
            <person name="Cheng J.F."/>
            <person name="Woyke T."/>
            <person name="Pelin A."/>
            <person name="Henrissat B."/>
            <person name="Reynolds N.K."/>
            <person name="Benny G.L."/>
            <person name="Smith M.E."/>
            <person name="James T.Y."/>
            <person name="Grigoriev I.V."/>
        </authorList>
    </citation>
    <scope>NUCLEOTIDE SEQUENCE [LARGE SCALE GENOMIC DNA]</scope>
    <source>
        <strain evidence="3">Benny S71-1</strain>
    </source>
</reference>
<protein>
    <submittedName>
        <fullName evidence="2">Uncharacterized protein</fullName>
    </submittedName>
</protein>
<evidence type="ECO:0000256" key="1">
    <source>
        <dbReference type="SAM" id="SignalP"/>
    </source>
</evidence>
<gene>
    <name evidence="2" type="ORF">SYNPS1DRAFT_31093</name>
</gene>
<feature type="chain" id="PRO_5020604066" evidence="1">
    <location>
        <begin position="26"/>
        <end position="106"/>
    </location>
</feature>
<sequence length="106" mass="11722">MKVSAAIAIAAVAVAAVASLATVEARPGKFSEFFRKKSNAKKPDVKEPTTLAECHQLCAEEYGPMSNGLARCEAECFMYFGNEQQKQQATELSMRLSMQPMYPRRQ</sequence>
<accession>A0A4P9YTE7</accession>
<keyword evidence="3" id="KW-1185">Reference proteome</keyword>
<organism evidence="2 3">
    <name type="scientific">Syncephalis pseudoplumigaleata</name>
    <dbReference type="NCBI Taxonomy" id="1712513"/>
    <lineage>
        <taxon>Eukaryota</taxon>
        <taxon>Fungi</taxon>
        <taxon>Fungi incertae sedis</taxon>
        <taxon>Zoopagomycota</taxon>
        <taxon>Zoopagomycotina</taxon>
        <taxon>Zoopagomycetes</taxon>
        <taxon>Zoopagales</taxon>
        <taxon>Piptocephalidaceae</taxon>
        <taxon>Syncephalis</taxon>
    </lineage>
</organism>